<sequence length="113" mass="13255">MQEFLHASRAAHQNMSNLQAHSCENERSEDKRDAISSDFENSMATTAIFVAIRRKDKKKTEEKAFSLQQKERPRHTVEVLEKKIYQFSDSDVPDMLDYLLEKKVIKFPQSKHL</sequence>
<evidence type="ECO:0000313" key="2">
    <source>
        <dbReference type="EMBL" id="KAL3502711.1"/>
    </source>
</evidence>
<gene>
    <name evidence="2" type="ORF">ACH5RR_037160</name>
</gene>
<protein>
    <submittedName>
        <fullName evidence="2">Uncharacterized protein</fullName>
    </submittedName>
</protein>
<feature type="region of interest" description="Disordered" evidence="1">
    <location>
        <begin position="1"/>
        <end position="37"/>
    </location>
</feature>
<accession>A0ABD2Y6Q7</accession>
<name>A0ABD2Y6Q7_9GENT</name>
<proteinExistence type="predicted"/>
<evidence type="ECO:0000256" key="1">
    <source>
        <dbReference type="SAM" id="MobiDB-lite"/>
    </source>
</evidence>
<dbReference type="Proteomes" id="UP001630127">
    <property type="component" value="Unassembled WGS sequence"/>
</dbReference>
<dbReference type="EMBL" id="JBJUIK010000015">
    <property type="protein sequence ID" value="KAL3502711.1"/>
    <property type="molecule type" value="Genomic_DNA"/>
</dbReference>
<feature type="compositionally biased region" description="Basic and acidic residues" evidence="1">
    <location>
        <begin position="23"/>
        <end position="35"/>
    </location>
</feature>
<reference evidence="2 3" key="1">
    <citation type="submission" date="2024-11" db="EMBL/GenBank/DDBJ databases">
        <title>A near-complete genome assembly of Cinchona calisaya.</title>
        <authorList>
            <person name="Lian D.C."/>
            <person name="Zhao X.W."/>
            <person name="Wei L."/>
        </authorList>
    </citation>
    <scope>NUCLEOTIDE SEQUENCE [LARGE SCALE GENOMIC DNA]</scope>
    <source>
        <tissue evidence="2">Nenye</tissue>
    </source>
</reference>
<feature type="compositionally biased region" description="Polar residues" evidence="1">
    <location>
        <begin position="11"/>
        <end position="22"/>
    </location>
</feature>
<keyword evidence="3" id="KW-1185">Reference proteome</keyword>
<comment type="caution">
    <text evidence="2">The sequence shown here is derived from an EMBL/GenBank/DDBJ whole genome shotgun (WGS) entry which is preliminary data.</text>
</comment>
<organism evidence="2 3">
    <name type="scientific">Cinchona calisaya</name>
    <dbReference type="NCBI Taxonomy" id="153742"/>
    <lineage>
        <taxon>Eukaryota</taxon>
        <taxon>Viridiplantae</taxon>
        <taxon>Streptophyta</taxon>
        <taxon>Embryophyta</taxon>
        <taxon>Tracheophyta</taxon>
        <taxon>Spermatophyta</taxon>
        <taxon>Magnoliopsida</taxon>
        <taxon>eudicotyledons</taxon>
        <taxon>Gunneridae</taxon>
        <taxon>Pentapetalae</taxon>
        <taxon>asterids</taxon>
        <taxon>lamiids</taxon>
        <taxon>Gentianales</taxon>
        <taxon>Rubiaceae</taxon>
        <taxon>Cinchonoideae</taxon>
        <taxon>Cinchoneae</taxon>
        <taxon>Cinchona</taxon>
    </lineage>
</organism>
<dbReference type="AlphaFoldDB" id="A0ABD2Y6Q7"/>
<evidence type="ECO:0000313" key="3">
    <source>
        <dbReference type="Proteomes" id="UP001630127"/>
    </source>
</evidence>